<dbReference type="Proteomes" id="UP000621898">
    <property type="component" value="Unassembled WGS sequence"/>
</dbReference>
<evidence type="ECO:0000313" key="2">
    <source>
        <dbReference type="Proteomes" id="UP000621898"/>
    </source>
</evidence>
<name>A0ABQ2ZI18_9GAMM</name>
<comment type="caution">
    <text evidence="1">The sequence shown here is derived from an EMBL/GenBank/DDBJ whole genome shotgun (WGS) entry which is preliminary data.</text>
</comment>
<protein>
    <submittedName>
        <fullName evidence="1">Uncharacterized protein</fullName>
    </submittedName>
</protein>
<evidence type="ECO:0000313" key="1">
    <source>
        <dbReference type="EMBL" id="GGY13764.1"/>
    </source>
</evidence>
<organism evidence="1 2">
    <name type="scientific">Rhodanobacter panaciterrae</name>
    <dbReference type="NCBI Taxonomy" id="490572"/>
    <lineage>
        <taxon>Bacteria</taxon>
        <taxon>Pseudomonadati</taxon>
        <taxon>Pseudomonadota</taxon>
        <taxon>Gammaproteobacteria</taxon>
        <taxon>Lysobacterales</taxon>
        <taxon>Rhodanobacteraceae</taxon>
        <taxon>Rhodanobacter</taxon>
    </lineage>
</organism>
<dbReference type="EMBL" id="BMXT01000001">
    <property type="protein sequence ID" value="GGY13764.1"/>
    <property type="molecule type" value="Genomic_DNA"/>
</dbReference>
<gene>
    <name evidence="1" type="ORF">GCM10008098_00480</name>
</gene>
<accession>A0ABQ2ZI18</accession>
<proteinExistence type="predicted"/>
<sequence length="115" mass="12913">MAAAPNDIEGCSRESVIVNKLHGAGSVESQMSLAQDGARVFTPGQQRVLELEDGDSFLLQTILVDEDNSVIPRWRYRSASQIATRLTSWARERHVLVAYRMIDKNTARIWRLGTI</sequence>
<keyword evidence="2" id="KW-1185">Reference proteome</keyword>
<reference evidence="2" key="1">
    <citation type="journal article" date="2019" name="Int. J. Syst. Evol. Microbiol.">
        <title>The Global Catalogue of Microorganisms (GCM) 10K type strain sequencing project: providing services to taxonomists for standard genome sequencing and annotation.</title>
        <authorList>
            <consortium name="The Broad Institute Genomics Platform"/>
            <consortium name="The Broad Institute Genome Sequencing Center for Infectious Disease"/>
            <person name="Wu L."/>
            <person name="Ma J."/>
        </authorList>
    </citation>
    <scope>NUCLEOTIDE SEQUENCE [LARGE SCALE GENOMIC DNA]</scope>
    <source>
        <strain evidence="2">KCTC 22232</strain>
    </source>
</reference>